<dbReference type="RefSeq" id="WP_090937556.1">
    <property type="nucleotide sequence ID" value="NZ_FOTS01000020.1"/>
</dbReference>
<name>A0A1I4KY32_9FIRM</name>
<dbReference type="Pfam" id="PF12953">
    <property type="entry name" value="DUF3842"/>
    <property type="match status" value="1"/>
</dbReference>
<accession>A0A1I4KY32</accession>
<dbReference type="OrthoDB" id="9797117at2"/>
<protein>
    <recommendedName>
        <fullName evidence="3">DUF3842 family protein</fullName>
    </recommendedName>
</protein>
<evidence type="ECO:0008006" key="3">
    <source>
        <dbReference type="Google" id="ProtNLM"/>
    </source>
</evidence>
<gene>
    <name evidence="1" type="ORF">SAMN04490355_102065</name>
</gene>
<dbReference type="EMBL" id="FOTS01000020">
    <property type="protein sequence ID" value="SFL83712.1"/>
    <property type="molecule type" value="Genomic_DNA"/>
</dbReference>
<keyword evidence="2" id="KW-1185">Reference proteome</keyword>
<proteinExistence type="predicted"/>
<dbReference type="STRING" id="1123291.SAMN04490355_102065"/>
<evidence type="ECO:0000313" key="1">
    <source>
        <dbReference type="EMBL" id="SFL83712.1"/>
    </source>
</evidence>
<sequence length="147" mass="15766">MRIIVIDGQGGGMGKIIIEKIRKEFKEQIEILALGTNALATSAMLKAGANEGATGENAIVHNCKDIDCIIGSLSIIMANSMLGELTPKMAEVITSSKARKILIPLYRGNIDIIGLKTEPLPHLVDGVLLEIKKHLGGDKTCVKLTFM</sequence>
<dbReference type="InterPro" id="IPR024208">
    <property type="entry name" value="DUF3842"/>
</dbReference>
<reference evidence="2" key="1">
    <citation type="submission" date="2016-10" db="EMBL/GenBank/DDBJ databases">
        <authorList>
            <person name="Varghese N."/>
            <person name="Submissions S."/>
        </authorList>
    </citation>
    <scope>NUCLEOTIDE SEQUENCE [LARGE SCALE GENOMIC DNA]</scope>
    <source>
        <strain evidence="2">DSM 13327</strain>
    </source>
</reference>
<dbReference type="AlphaFoldDB" id="A0A1I4KY32"/>
<evidence type="ECO:0000313" key="2">
    <source>
        <dbReference type="Proteomes" id="UP000199520"/>
    </source>
</evidence>
<dbReference type="Proteomes" id="UP000199520">
    <property type="component" value="Unassembled WGS sequence"/>
</dbReference>
<organism evidence="1 2">
    <name type="scientific">Pelosinus propionicus DSM 13327</name>
    <dbReference type="NCBI Taxonomy" id="1123291"/>
    <lineage>
        <taxon>Bacteria</taxon>
        <taxon>Bacillati</taxon>
        <taxon>Bacillota</taxon>
        <taxon>Negativicutes</taxon>
        <taxon>Selenomonadales</taxon>
        <taxon>Sporomusaceae</taxon>
        <taxon>Pelosinus</taxon>
    </lineage>
</organism>